<feature type="region of interest" description="Disordered" evidence="1">
    <location>
        <begin position="1"/>
        <end position="59"/>
    </location>
</feature>
<reference evidence="3" key="1">
    <citation type="submission" date="2017-06" db="EMBL/GenBank/DDBJ databases">
        <title>Genome analysis of Fimbriiglobus ruber SP5, the first member of the order Planctomycetales with confirmed chitinolytic capability.</title>
        <authorList>
            <person name="Ravin N.V."/>
            <person name="Rakitin A.L."/>
            <person name="Ivanova A.A."/>
            <person name="Beletsky A.V."/>
            <person name="Kulichevskaya I.S."/>
            <person name="Mardanov A.V."/>
            <person name="Dedysh S.N."/>
        </authorList>
    </citation>
    <scope>NUCLEOTIDE SEQUENCE [LARGE SCALE GENOMIC DNA]</scope>
    <source>
        <strain evidence="3">SP5</strain>
    </source>
</reference>
<dbReference type="EMBL" id="NIDE01000009">
    <property type="protein sequence ID" value="OWK39683.1"/>
    <property type="molecule type" value="Genomic_DNA"/>
</dbReference>
<comment type="caution">
    <text evidence="2">The sequence shown here is derived from an EMBL/GenBank/DDBJ whole genome shotgun (WGS) entry which is preliminary data.</text>
</comment>
<evidence type="ECO:0000313" key="2">
    <source>
        <dbReference type="EMBL" id="OWK39683.1"/>
    </source>
</evidence>
<sequence length="59" mass="6597">MVGENIQAHPTGIGNENPGRASKKQTFAFRPPDRRQKPNDRRGGRVGRRNLLTTPGFIQ</sequence>
<evidence type="ECO:0000313" key="3">
    <source>
        <dbReference type="Proteomes" id="UP000214646"/>
    </source>
</evidence>
<accession>A0A225DFC1</accession>
<gene>
    <name evidence="2" type="ORF">FRUB_05573</name>
</gene>
<dbReference type="Proteomes" id="UP000214646">
    <property type="component" value="Unassembled WGS sequence"/>
</dbReference>
<evidence type="ECO:0000256" key="1">
    <source>
        <dbReference type="SAM" id="MobiDB-lite"/>
    </source>
</evidence>
<name>A0A225DFC1_9BACT</name>
<keyword evidence="3" id="KW-1185">Reference proteome</keyword>
<proteinExistence type="predicted"/>
<dbReference type="AlphaFoldDB" id="A0A225DFC1"/>
<feature type="compositionally biased region" description="Basic and acidic residues" evidence="1">
    <location>
        <begin position="31"/>
        <end position="43"/>
    </location>
</feature>
<organism evidence="2 3">
    <name type="scientific">Fimbriiglobus ruber</name>
    <dbReference type="NCBI Taxonomy" id="1908690"/>
    <lineage>
        <taxon>Bacteria</taxon>
        <taxon>Pseudomonadati</taxon>
        <taxon>Planctomycetota</taxon>
        <taxon>Planctomycetia</taxon>
        <taxon>Gemmatales</taxon>
        <taxon>Gemmataceae</taxon>
        <taxon>Fimbriiglobus</taxon>
    </lineage>
</organism>
<protein>
    <submittedName>
        <fullName evidence="2">Uncharacterized protein</fullName>
    </submittedName>
</protein>